<keyword evidence="3" id="KW-1185">Reference proteome</keyword>
<evidence type="ECO:0000256" key="1">
    <source>
        <dbReference type="SAM" id="Phobius"/>
    </source>
</evidence>
<evidence type="ECO:0008006" key="4">
    <source>
        <dbReference type="Google" id="ProtNLM"/>
    </source>
</evidence>
<gene>
    <name evidence="2" type="ORF">CKO21_12580</name>
</gene>
<sequence>MTNRLHALAGSLGLLCIALFWAATVVSELSQDMTAIVWVKTAIPWGLLVLIPAMIVVGASGFRLARGRTGNVIEAKRRRMPLIALNGMLVLVPCAFVLAAWAQAARFDSWFYAVQALELAAGALNLMLMGRNMRDGLRLTNRWRRTT</sequence>
<evidence type="ECO:0000313" key="3">
    <source>
        <dbReference type="Proteomes" id="UP000778970"/>
    </source>
</evidence>
<keyword evidence="1" id="KW-0472">Membrane</keyword>
<comment type="caution">
    <text evidence="2">The sequence shown here is derived from an EMBL/GenBank/DDBJ whole genome shotgun (WGS) entry which is preliminary data.</text>
</comment>
<feature type="transmembrane region" description="Helical" evidence="1">
    <location>
        <begin position="43"/>
        <end position="62"/>
    </location>
</feature>
<dbReference type="RefSeq" id="WP_027288782.1">
    <property type="nucleotide sequence ID" value="NZ_NRRE01000026.1"/>
</dbReference>
<dbReference type="AlphaFoldDB" id="A0A934QJL7"/>
<feature type="transmembrane region" description="Helical" evidence="1">
    <location>
        <begin position="110"/>
        <end position="128"/>
    </location>
</feature>
<feature type="transmembrane region" description="Helical" evidence="1">
    <location>
        <begin position="83"/>
        <end position="104"/>
    </location>
</feature>
<keyword evidence="1" id="KW-1133">Transmembrane helix</keyword>
<protein>
    <recommendedName>
        <fullName evidence="4">Transmembrane protein</fullName>
    </recommendedName>
</protein>
<reference evidence="2" key="2">
    <citation type="journal article" date="2020" name="Microorganisms">
        <title>Osmotic Adaptation and Compatible Solute Biosynthesis of Phototrophic Bacteria as Revealed from Genome Analyses.</title>
        <authorList>
            <person name="Imhoff J.F."/>
            <person name="Rahn T."/>
            <person name="Kunzel S."/>
            <person name="Keller A."/>
            <person name="Neulinger S.C."/>
        </authorList>
    </citation>
    <scope>NUCLEOTIDE SEQUENCE</scope>
    <source>
        <strain evidence="2">DSM 9154</strain>
    </source>
</reference>
<dbReference type="Proteomes" id="UP000778970">
    <property type="component" value="Unassembled WGS sequence"/>
</dbReference>
<name>A0A934QJL7_9PROT</name>
<reference evidence="2" key="1">
    <citation type="submission" date="2017-08" db="EMBL/GenBank/DDBJ databases">
        <authorList>
            <person name="Imhoff J.F."/>
            <person name="Rahn T."/>
            <person name="Kuenzel S."/>
            <person name="Neulinger S.C."/>
        </authorList>
    </citation>
    <scope>NUCLEOTIDE SEQUENCE</scope>
    <source>
        <strain evidence="2">DSM 9154</strain>
    </source>
</reference>
<evidence type="ECO:0000313" key="2">
    <source>
        <dbReference type="EMBL" id="MBK1698076.1"/>
    </source>
</evidence>
<proteinExistence type="predicted"/>
<organism evidence="2 3">
    <name type="scientific">Rhodovibrio salinarum</name>
    <dbReference type="NCBI Taxonomy" id="1087"/>
    <lineage>
        <taxon>Bacteria</taxon>
        <taxon>Pseudomonadati</taxon>
        <taxon>Pseudomonadota</taxon>
        <taxon>Alphaproteobacteria</taxon>
        <taxon>Rhodospirillales</taxon>
        <taxon>Rhodovibrionaceae</taxon>
        <taxon>Rhodovibrio</taxon>
    </lineage>
</organism>
<keyword evidence="1" id="KW-0812">Transmembrane</keyword>
<accession>A0A934QJL7</accession>
<dbReference type="EMBL" id="NRRE01000026">
    <property type="protein sequence ID" value="MBK1698076.1"/>
    <property type="molecule type" value="Genomic_DNA"/>
</dbReference>